<comment type="caution">
    <text evidence="2">The sequence shown here is derived from an EMBL/GenBank/DDBJ whole genome shotgun (WGS) entry which is preliminary data.</text>
</comment>
<evidence type="ECO:0000313" key="3">
    <source>
        <dbReference type="Proteomes" id="UP001597526"/>
    </source>
</evidence>
<dbReference type="EMBL" id="JBHULB010000083">
    <property type="protein sequence ID" value="MFD2589101.1"/>
    <property type="molecule type" value="Genomic_DNA"/>
</dbReference>
<feature type="transmembrane region" description="Helical" evidence="1">
    <location>
        <begin position="30"/>
        <end position="48"/>
    </location>
</feature>
<feature type="transmembrane region" description="Helical" evidence="1">
    <location>
        <begin position="69"/>
        <end position="95"/>
    </location>
</feature>
<reference evidence="3" key="1">
    <citation type="journal article" date="2019" name="Int. J. Syst. Evol. Microbiol.">
        <title>The Global Catalogue of Microorganisms (GCM) 10K type strain sequencing project: providing services to taxonomists for standard genome sequencing and annotation.</title>
        <authorList>
            <consortium name="The Broad Institute Genomics Platform"/>
            <consortium name="The Broad Institute Genome Sequencing Center for Infectious Disease"/>
            <person name="Wu L."/>
            <person name="Ma J."/>
        </authorList>
    </citation>
    <scope>NUCLEOTIDE SEQUENCE [LARGE SCALE GENOMIC DNA]</scope>
    <source>
        <strain evidence="3">KCTC 52368</strain>
    </source>
</reference>
<gene>
    <name evidence="2" type="ORF">ACFSQJ_19410</name>
</gene>
<keyword evidence="1" id="KW-1133">Transmembrane helix</keyword>
<protein>
    <recommendedName>
        <fullName evidence="4">DUF202 domain-containing protein</fullName>
    </recommendedName>
</protein>
<accession>A0ABW5N1Z3</accession>
<dbReference type="Proteomes" id="UP001597526">
    <property type="component" value="Unassembled WGS sequence"/>
</dbReference>
<organism evidence="2 3">
    <name type="scientific">Croceitalea marina</name>
    <dbReference type="NCBI Taxonomy" id="1775166"/>
    <lineage>
        <taxon>Bacteria</taxon>
        <taxon>Pseudomonadati</taxon>
        <taxon>Bacteroidota</taxon>
        <taxon>Flavobacteriia</taxon>
        <taxon>Flavobacteriales</taxon>
        <taxon>Flavobacteriaceae</taxon>
        <taxon>Croceitalea</taxon>
    </lineage>
</organism>
<name>A0ABW5N1Z3_9FLAO</name>
<evidence type="ECO:0000256" key="1">
    <source>
        <dbReference type="SAM" id="Phobius"/>
    </source>
</evidence>
<evidence type="ECO:0000313" key="2">
    <source>
        <dbReference type="EMBL" id="MFD2589101.1"/>
    </source>
</evidence>
<keyword evidence="3" id="KW-1185">Reference proteome</keyword>
<keyword evidence="1" id="KW-0472">Membrane</keyword>
<evidence type="ECO:0008006" key="4">
    <source>
        <dbReference type="Google" id="ProtNLM"/>
    </source>
</evidence>
<proteinExistence type="predicted"/>
<keyword evidence="1" id="KW-0812">Transmembrane</keyword>
<sequence>MNKTRTSLWIAGGMLMLSAIFSQILTKDIAQVLVLGLSGLGFTILGFSKQGRKQMACEAKSLKKSPIKSTLMLLGFTLFFGGLGYFFGQMLYHIIN</sequence>
<feature type="transmembrane region" description="Helical" evidence="1">
    <location>
        <begin position="7"/>
        <end position="24"/>
    </location>
</feature>
<dbReference type="RefSeq" id="WP_377768577.1">
    <property type="nucleotide sequence ID" value="NZ_JBHULB010000083.1"/>
</dbReference>